<dbReference type="AlphaFoldDB" id="A0A1I6DGH8"/>
<dbReference type="OrthoDB" id="33861at2"/>
<protein>
    <submittedName>
        <fullName evidence="1">Uncharacterized protein</fullName>
    </submittedName>
</protein>
<sequence length="440" mass="50439">MKRLFVYIFIIFFAISILGYSSQEQSNDITDDITIDKSGKLKFKVIATKPDDIPEVVTPVYVEQKKIDTQQLINMFFPQTLPGDINYQKDRYVLIEDDKARLEVYPSGDLRSNGALWYSLKPKVLPDEESETPITYSKEEALNKAVEYIKNHGGLPDQYEAKVSGTQGVSPCYKVTLKHKPINGLPVTGPKKMRVVLDSQGVREYWYSWREPINVEQKKIDTQQLINMFFPQTPSGDINYQKDRYELEDDKARLEVYPSGALSYSLKPKVLPDEESEAPITYSKEEALNKAVEYIKNHGGLPDQYEAKVSGTQGVSPCYKVTLKHKPINGLPVTGAEKIKVVLDSQGVREYYYGWREPINIDNTEEHQPISFEEAIDIFLDNIWGNVYKLNRDTIYTLSGGRLVYYTPLLVKSHNKWIPAWEFKIDKNTVYVNAINGELF</sequence>
<dbReference type="RefSeq" id="WP_092482898.1">
    <property type="nucleotide sequence ID" value="NZ_FOYM01000010.1"/>
</dbReference>
<name>A0A1I6DGH8_9FIRM</name>
<dbReference type="STRING" id="39060.SAMN05660706_11089"/>
<gene>
    <name evidence="1" type="ORF">SAMN05660706_11089</name>
</gene>
<organism evidence="1 2">
    <name type="scientific">Desulfoscipio geothermicus DSM 3669</name>
    <dbReference type="NCBI Taxonomy" id="1121426"/>
    <lineage>
        <taxon>Bacteria</taxon>
        <taxon>Bacillati</taxon>
        <taxon>Bacillota</taxon>
        <taxon>Clostridia</taxon>
        <taxon>Eubacteriales</taxon>
        <taxon>Desulfallaceae</taxon>
        <taxon>Desulfoscipio</taxon>
    </lineage>
</organism>
<dbReference type="Gene3D" id="3.30.310.160">
    <property type="entry name" value="YycH protein, domain 2"/>
    <property type="match status" value="2"/>
</dbReference>
<accession>A0A1I6DGH8</accession>
<dbReference type="Proteomes" id="UP000199584">
    <property type="component" value="Unassembled WGS sequence"/>
</dbReference>
<evidence type="ECO:0000313" key="1">
    <source>
        <dbReference type="EMBL" id="SFR04517.1"/>
    </source>
</evidence>
<dbReference type="InterPro" id="IPR042274">
    <property type="entry name" value="YycH/YycI_2"/>
</dbReference>
<proteinExistence type="predicted"/>
<dbReference type="EMBL" id="FOYM01000010">
    <property type="protein sequence ID" value="SFR04517.1"/>
    <property type="molecule type" value="Genomic_DNA"/>
</dbReference>
<evidence type="ECO:0000313" key="2">
    <source>
        <dbReference type="Proteomes" id="UP000199584"/>
    </source>
</evidence>
<reference evidence="2" key="1">
    <citation type="submission" date="2016-10" db="EMBL/GenBank/DDBJ databases">
        <authorList>
            <person name="Varghese N."/>
            <person name="Submissions S."/>
        </authorList>
    </citation>
    <scope>NUCLEOTIDE SEQUENCE [LARGE SCALE GENOMIC DNA]</scope>
    <source>
        <strain evidence="2">DSM 3669</strain>
    </source>
</reference>
<keyword evidence="2" id="KW-1185">Reference proteome</keyword>